<protein>
    <submittedName>
        <fullName evidence="3">Glycosyltransferase family 4 protein</fullName>
        <ecNumber evidence="3">2.4.-.-</ecNumber>
    </submittedName>
</protein>
<keyword evidence="3" id="KW-0808">Transferase</keyword>
<evidence type="ECO:0000313" key="3">
    <source>
        <dbReference type="EMBL" id="MFG6428482.1"/>
    </source>
</evidence>
<feature type="domain" description="Glycosyl transferase family 1" evidence="1">
    <location>
        <begin position="198"/>
        <end position="363"/>
    </location>
</feature>
<dbReference type="GO" id="GO:0016757">
    <property type="term" value="F:glycosyltransferase activity"/>
    <property type="evidence" value="ECO:0007669"/>
    <property type="project" value="UniProtKB-KW"/>
</dbReference>
<gene>
    <name evidence="3" type="ORF">ACG00Y_01075</name>
</gene>
<sequence>MSAPRILLTSLSGQLGGLELRLADEARQLQSCGTEPMLAISPFPGLQPWLQGLRQSGLQTAEFSPPPFFEEWRYRRLRKLWACTYHLRQLRDLAPDLVHVAYAWTHTGGSRLWLADRAGIPSVISVHNTFPVAALPPWSARLMREAFRSVRGIYGVSRSALAAFQANYGEFIATTTAQTVIHNFVDTRRFHFSEERRRQARAQLDLPDDALVLGSIARLDKQKEPLTVLRCFEQVSRVVPNTYLVYVGSGGLEAEVKALAQKLGLTSRIRHLPFTPAPELIYPGLDVHLLLSRQEGFGISTVEAMASGVAVICSDVPGSRDVLETAGTGRLVAYNDVEGTTRALIELLSDSAHRQALGRTGEQAAREHFDRTIWQQRLGSFYDTVLPASGRTPTHDSPVPQR</sequence>
<dbReference type="EC" id="2.4.-.-" evidence="3"/>
<dbReference type="EMBL" id="JBIGHV010000001">
    <property type="protein sequence ID" value="MFG6428482.1"/>
    <property type="molecule type" value="Genomic_DNA"/>
</dbReference>
<feature type="domain" description="Glycosyltransferase subfamily 4-like N-terminal" evidence="2">
    <location>
        <begin position="16"/>
        <end position="189"/>
    </location>
</feature>
<keyword evidence="3" id="KW-0328">Glycosyltransferase</keyword>
<dbReference type="RefSeq" id="WP_394475410.1">
    <property type="nucleotide sequence ID" value="NZ_JBIGHV010000001.1"/>
</dbReference>
<reference evidence="3 4" key="1">
    <citation type="submission" date="2024-08" db="EMBL/GenBank/DDBJ databases">
        <authorList>
            <person name="Lu H."/>
        </authorList>
    </citation>
    <scope>NUCLEOTIDE SEQUENCE [LARGE SCALE GENOMIC DNA]</scope>
    <source>
        <strain evidence="3 4">LYH14W</strain>
    </source>
</reference>
<dbReference type="PANTHER" id="PTHR12526:SF630">
    <property type="entry name" value="GLYCOSYLTRANSFERASE"/>
    <property type="match status" value="1"/>
</dbReference>
<dbReference type="Pfam" id="PF13439">
    <property type="entry name" value="Glyco_transf_4"/>
    <property type="match status" value="1"/>
</dbReference>
<comment type="caution">
    <text evidence="3">The sequence shown here is derived from an EMBL/GenBank/DDBJ whole genome shotgun (WGS) entry which is preliminary data.</text>
</comment>
<dbReference type="Proteomes" id="UP001606210">
    <property type="component" value="Unassembled WGS sequence"/>
</dbReference>
<dbReference type="PANTHER" id="PTHR12526">
    <property type="entry name" value="GLYCOSYLTRANSFERASE"/>
    <property type="match status" value="1"/>
</dbReference>
<organism evidence="3 4">
    <name type="scientific">Pelomonas parva</name>
    <dbReference type="NCBI Taxonomy" id="3299032"/>
    <lineage>
        <taxon>Bacteria</taxon>
        <taxon>Pseudomonadati</taxon>
        <taxon>Pseudomonadota</taxon>
        <taxon>Betaproteobacteria</taxon>
        <taxon>Burkholderiales</taxon>
        <taxon>Sphaerotilaceae</taxon>
        <taxon>Roseateles</taxon>
    </lineage>
</organism>
<dbReference type="SUPFAM" id="SSF53756">
    <property type="entry name" value="UDP-Glycosyltransferase/glycogen phosphorylase"/>
    <property type="match status" value="1"/>
</dbReference>
<evidence type="ECO:0000259" key="1">
    <source>
        <dbReference type="Pfam" id="PF00534"/>
    </source>
</evidence>
<dbReference type="Pfam" id="PF00534">
    <property type="entry name" value="Glycos_transf_1"/>
    <property type="match status" value="1"/>
</dbReference>
<accession>A0ABW7EVV6</accession>
<evidence type="ECO:0000313" key="4">
    <source>
        <dbReference type="Proteomes" id="UP001606210"/>
    </source>
</evidence>
<keyword evidence="4" id="KW-1185">Reference proteome</keyword>
<dbReference type="Gene3D" id="3.40.50.2000">
    <property type="entry name" value="Glycogen Phosphorylase B"/>
    <property type="match status" value="2"/>
</dbReference>
<dbReference type="InterPro" id="IPR028098">
    <property type="entry name" value="Glyco_trans_4-like_N"/>
</dbReference>
<dbReference type="CDD" id="cd03801">
    <property type="entry name" value="GT4_PimA-like"/>
    <property type="match status" value="1"/>
</dbReference>
<evidence type="ECO:0000259" key="2">
    <source>
        <dbReference type="Pfam" id="PF13439"/>
    </source>
</evidence>
<dbReference type="InterPro" id="IPR001296">
    <property type="entry name" value="Glyco_trans_1"/>
</dbReference>
<name>A0ABW7EVV6_9BURK</name>
<proteinExistence type="predicted"/>